<accession>A0A2A3K0Z5</accession>
<dbReference type="EMBL" id="NTHN01000024">
    <property type="protein sequence ID" value="PBD20757.1"/>
    <property type="molecule type" value="Genomic_DNA"/>
</dbReference>
<proteinExistence type="predicted"/>
<evidence type="ECO:0000313" key="4">
    <source>
        <dbReference type="EMBL" id="PBD20757.1"/>
    </source>
</evidence>
<dbReference type="CDD" id="cd04301">
    <property type="entry name" value="NAT_SF"/>
    <property type="match status" value="1"/>
</dbReference>
<protein>
    <submittedName>
        <fullName evidence="4">GNAT family N-acetyltransferase</fullName>
    </submittedName>
</protein>
<organism evidence="4">
    <name type="scientific">Alloyangia mangrovi</name>
    <dbReference type="NCBI Taxonomy" id="1779329"/>
    <lineage>
        <taxon>Bacteria</taxon>
        <taxon>Pseudomonadati</taxon>
        <taxon>Pseudomonadota</taxon>
        <taxon>Alphaproteobacteria</taxon>
        <taxon>Rhodobacterales</taxon>
        <taxon>Roseobacteraceae</taxon>
        <taxon>Alloyangia</taxon>
    </lineage>
</organism>
<dbReference type="AlphaFoldDB" id="A0A2A3K0Z5"/>
<keyword evidence="2" id="KW-0012">Acyltransferase</keyword>
<dbReference type="InterPro" id="IPR016181">
    <property type="entry name" value="Acyl_CoA_acyltransferase"/>
</dbReference>
<dbReference type="OrthoDB" id="281808at2"/>
<dbReference type="InterPro" id="IPR050832">
    <property type="entry name" value="Bact_Acetyltransf"/>
</dbReference>
<evidence type="ECO:0000256" key="2">
    <source>
        <dbReference type="ARBA" id="ARBA00023315"/>
    </source>
</evidence>
<name>A0A2A3K0Z5_9RHOB</name>
<gene>
    <name evidence="4" type="ORF">CLG85_02330</name>
</gene>
<dbReference type="PANTHER" id="PTHR43877:SF2">
    <property type="entry name" value="AMINOALKYLPHOSPHONATE N-ACETYLTRANSFERASE-RELATED"/>
    <property type="match status" value="1"/>
</dbReference>
<dbReference type="Gene3D" id="3.40.630.30">
    <property type="match status" value="1"/>
</dbReference>
<comment type="caution">
    <text evidence="4">The sequence shown here is derived from an EMBL/GenBank/DDBJ whole genome shotgun (WGS) entry which is preliminary data.</text>
</comment>
<dbReference type="PANTHER" id="PTHR43877">
    <property type="entry name" value="AMINOALKYLPHOSPHONATE N-ACETYLTRANSFERASE-RELATED-RELATED"/>
    <property type="match status" value="1"/>
</dbReference>
<dbReference type="GO" id="GO:0016747">
    <property type="term" value="F:acyltransferase activity, transferring groups other than amino-acyl groups"/>
    <property type="evidence" value="ECO:0007669"/>
    <property type="project" value="InterPro"/>
</dbReference>
<keyword evidence="1" id="KW-0808">Transferase</keyword>
<evidence type="ECO:0000256" key="1">
    <source>
        <dbReference type="ARBA" id="ARBA00022679"/>
    </source>
</evidence>
<dbReference type="InterPro" id="IPR000182">
    <property type="entry name" value="GNAT_dom"/>
</dbReference>
<feature type="domain" description="N-acetyltransferase" evidence="3">
    <location>
        <begin position="1"/>
        <end position="146"/>
    </location>
</feature>
<evidence type="ECO:0000259" key="3">
    <source>
        <dbReference type="PROSITE" id="PS51186"/>
    </source>
</evidence>
<dbReference type="SUPFAM" id="SSF55729">
    <property type="entry name" value="Acyl-CoA N-acyltransferases (Nat)"/>
    <property type="match status" value="1"/>
</dbReference>
<dbReference type="Pfam" id="PF00583">
    <property type="entry name" value="Acetyltransf_1"/>
    <property type="match status" value="1"/>
</dbReference>
<reference evidence="4" key="1">
    <citation type="submission" date="2017-09" db="EMBL/GenBank/DDBJ databases">
        <title>Yangia sp. SAOS 153D whole genome sequencing.</title>
        <authorList>
            <person name="Verma A."/>
            <person name="Krishnamurthi S."/>
        </authorList>
    </citation>
    <scope>NUCLEOTIDE SEQUENCE [LARGE SCALE GENOMIC DNA]</scope>
    <source>
        <strain evidence="4">SAOS 153D</strain>
    </source>
</reference>
<sequence length="146" mass="16056">MIRRARPTDLGQIEAIVESAYSPYIPRIGKKPGPMLDDYATLIAAARVHVAELDGAIAALLVLLPQEDAMLLDNIAVSPHAQGLGIGRALMDFAEAEARAAGHDRIRLYTHVLMTENLALYPRLGYLETGRVSEKGFDRVYFEKPI</sequence>
<dbReference type="PROSITE" id="PS51186">
    <property type="entry name" value="GNAT"/>
    <property type="match status" value="1"/>
</dbReference>